<proteinExistence type="predicted"/>
<keyword evidence="2" id="KW-0472">Membrane</keyword>
<protein>
    <submittedName>
        <fullName evidence="4">Fatty acid desaturase</fullName>
    </submittedName>
</protein>
<organism evidence="4 5">
    <name type="scientific">Streptomyces daliensis</name>
    <dbReference type="NCBI Taxonomy" id="299421"/>
    <lineage>
        <taxon>Bacteria</taxon>
        <taxon>Bacillati</taxon>
        <taxon>Actinomycetota</taxon>
        <taxon>Actinomycetes</taxon>
        <taxon>Kitasatosporales</taxon>
        <taxon>Streptomycetaceae</taxon>
        <taxon>Streptomyces</taxon>
    </lineage>
</organism>
<dbReference type="EMBL" id="JAGSMN010000098">
    <property type="protein sequence ID" value="MBR7672407.1"/>
    <property type="molecule type" value="Genomic_DNA"/>
</dbReference>
<dbReference type="PANTHER" id="PTHR19353">
    <property type="entry name" value="FATTY ACID DESATURASE 2"/>
    <property type="match status" value="1"/>
</dbReference>
<feature type="transmembrane region" description="Helical" evidence="2">
    <location>
        <begin position="91"/>
        <end position="109"/>
    </location>
</feature>
<dbReference type="Proteomes" id="UP000675554">
    <property type="component" value="Unassembled WGS sequence"/>
</dbReference>
<sequence length="364" mass="40291">MYRSSSDTNPAPRTAAPDSGTAAAPANGTTAPNSSTTAPRTDRKAAARDDGGVLFRKVRVSARDQRVFVGKLVLALALAGGAGYLALRPNWLVALLGACLLGAVYTHMVELQHQCLHHSSFRSSRPHRLVGVPLGAPLLVAYSHYRVRHLQHHRHLGTPQDSEFFGFDTRKPLTWGQLLRGAFDYARLLGVARDIGLSLANRWTYDLGQIAERRRREVNAEYRLFGLLIVAAVAAVPLGAGELVLRLWVLPLLFAVPMHFLVELPEHILCDTETTDVLRNTRSIKGSWFTTWYTNGNNLHVEHHAAMTVPINQLPQRHDEVRRRAVHVESSYPAFFRQVIKAVRPGSRPPSPEQETAVSTGALR</sequence>
<evidence type="ECO:0000313" key="4">
    <source>
        <dbReference type="EMBL" id="MBR7672407.1"/>
    </source>
</evidence>
<feature type="compositionally biased region" description="Polar residues" evidence="1">
    <location>
        <begin position="353"/>
        <end position="364"/>
    </location>
</feature>
<keyword evidence="2" id="KW-1133">Transmembrane helix</keyword>
<dbReference type="GO" id="GO:0008610">
    <property type="term" value="P:lipid biosynthetic process"/>
    <property type="evidence" value="ECO:0007669"/>
    <property type="project" value="UniProtKB-ARBA"/>
</dbReference>
<evidence type="ECO:0000259" key="3">
    <source>
        <dbReference type="Pfam" id="PF00487"/>
    </source>
</evidence>
<feature type="transmembrane region" description="Helical" evidence="2">
    <location>
        <begin position="67"/>
        <end position="85"/>
    </location>
</feature>
<comment type="caution">
    <text evidence="4">The sequence shown here is derived from an EMBL/GenBank/DDBJ whole genome shotgun (WGS) entry which is preliminary data.</text>
</comment>
<reference evidence="4" key="1">
    <citation type="submission" date="2021-04" db="EMBL/GenBank/DDBJ databases">
        <title>Sequencing of actinobacteria type strains.</title>
        <authorList>
            <person name="Nguyen G.-S."/>
            <person name="Wentzel A."/>
        </authorList>
    </citation>
    <scope>NUCLEOTIDE SEQUENCE</scope>
    <source>
        <strain evidence="4">DSM 42095</strain>
    </source>
</reference>
<dbReference type="PANTHER" id="PTHR19353:SF19">
    <property type="entry name" value="DELTA(5) FATTY ACID DESATURASE C-RELATED"/>
    <property type="match status" value="1"/>
</dbReference>
<keyword evidence="2" id="KW-0812">Transmembrane</keyword>
<keyword evidence="5" id="KW-1185">Reference proteome</keyword>
<evidence type="ECO:0000256" key="2">
    <source>
        <dbReference type="SAM" id="Phobius"/>
    </source>
</evidence>
<name>A0A8T4IRI2_9ACTN</name>
<evidence type="ECO:0000256" key="1">
    <source>
        <dbReference type="SAM" id="MobiDB-lite"/>
    </source>
</evidence>
<gene>
    <name evidence="4" type="ORF">KDA82_05040</name>
</gene>
<feature type="compositionally biased region" description="Polar residues" evidence="1">
    <location>
        <begin position="1"/>
        <end position="11"/>
    </location>
</feature>
<feature type="region of interest" description="Disordered" evidence="1">
    <location>
        <begin position="1"/>
        <end position="45"/>
    </location>
</feature>
<dbReference type="GO" id="GO:0016020">
    <property type="term" value="C:membrane"/>
    <property type="evidence" value="ECO:0007669"/>
    <property type="project" value="TreeGrafter"/>
</dbReference>
<evidence type="ECO:0000313" key="5">
    <source>
        <dbReference type="Proteomes" id="UP000675554"/>
    </source>
</evidence>
<dbReference type="GO" id="GO:0016717">
    <property type="term" value="F:oxidoreductase activity, acting on paired donors, with oxidation of a pair of donors resulting in the reduction of molecular oxygen to two molecules of water"/>
    <property type="evidence" value="ECO:0007669"/>
    <property type="project" value="TreeGrafter"/>
</dbReference>
<feature type="compositionally biased region" description="Low complexity" evidence="1">
    <location>
        <begin position="14"/>
        <end position="33"/>
    </location>
</feature>
<feature type="region of interest" description="Disordered" evidence="1">
    <location>
        <begin position="344"/>
        <end position="364"/>
    </location>
</feature>
<dbReference type="InterPro" id="IPR012171">
    <property type="entry name" value="Fatty_acid_desaturase"/>
</dbReference>
<dbReference type="AlphaFoldDB" id="A0A8T4IRI2"/>
<dbReference type="InterPro" id="IPR005804">
    <property type="entry name" value="FA_desaturase_dom"/>
</dbReference>
<feature type="domain" description="Fatty acid desaturase" evidence="3">
    <location>
        <begin position="89"/>
        <end position="326"/>
    </location>
</feature>
<accession>A0A8T4IRI2</accession>
<dbReference type="Pfam" id="PF00487">
    <property type="entry name" value="FA_desaturase"/>
    <property type="match status" value="1"/>
</dbReference>
<feature type="transmembrane region" description="Helical" evidence="2">
    <location>
        <begin position="222"/>
        <end position="239"/>
    </location>
</feature>